<comment type="caution">
    <text evidence="1">The sequence shown here is derived from an EMBL/GenBank/DDBJ whole genome shotgun (WGS) entry which is preliminary data.</text>
</comment>
<dbReference type="EMBL" id="SGWW01000001">
    <property type="protein sequence ID" value="RZS59111.1"/>
    <property type="molecule type" value="Genomic_DNA"/>
</dbReference>
<sequence>MSSRGEWHEFSWRRWDDISWRAWQTWRREWWQSATALLTRGEERKGFPRAAVARTGLVNIGDDRRMWSPASIAQLLYELGGIASAAELRAHGLSAQDLRLAHDYGSLRRVRRGWYAHPQLAAPVIQAWAWGGVLSCHSAIEFGDDIYRADSSLTLPLHVCVPVNSPIPSRPLSARSTVPVVLHWETLPEHADQPRRGHPRQIVASTHTAARHASRCDRTHEPRYRLTYSRVRRTASPGWLD</sequence>
<evidence type="ECO:0000313" key="1">
    <source>
        <dbReference type="EMBL" id="RZS59111.1"/>
    </source>
</evidence>
<accession>A0A4Q7LWN8</accession>
<reference evidence="1 2" key="1">
    <citation type="journal article" date="2015" name="Stand. Genomic Sci.">
        <title>Genomic Encyclopedia of Bacterial and Archaeal Type Strains, Phase III: the genomes of soil and plant-associated and newly described type strains.</title>
        <authorList>
            <person name="Whitman W.B."/>
            <person name="Woyke T."/>
            <person name="Klenk H.P."/>
            <person name="Zhou Y."/>
            <person name="Lilburn T.G."/>
            <person name="Beck B.J."/>
            <person name="De Vos P."/>
            <person name="Vandamme P."/>
            <person name="Eisen J.A."/>
            <person name="Garrity G."/>
            <person name="Hugenholtz P."/>
            <person name="Kyrpides N.C."/>
        </authorList>
    </citation>
    <scope>NUCLEOTIDE SEQUENCE [LARGE SCALE GENOMIC DNA]</scope>
    <source>
        <strain evidence="1 2">CV2</strain>
    </source>
</reference>
<gene>
    <name evidence="1" type="ORF">EV141_0328</name>
</gene>
<dbReference type="Proteomes" id="UP000293519">
    <property type="component" value="Unassembled WGS sequence"/>
</dbReference>
<evidence type="ECO:0000313" key="2">
    <source>
        <dbReference type="Proteomes" id="UP000293519"/>
    </source>
</evidence>
<keyword evidence="2" id="KW-1185">Reference proteome</keyword>
<protein>
    <submittedName>
        <fullName evidence="1">Uncharacterized protein</fullName>
    </submittedName>
</protein>
<name>A0A4Q7LWN8_9MICO</name>
<proteinExistence type="predicted"/>
<dbReference type="AlphaFoldDB" id="A0A4Q7LWN8"/>
<organism evidence="1 2">
    <name type="scientific">Microcella putealis</name>
    <dbReference type="NCBI Taxonomy" id="337005"/>
    <lineage>
        <taxon>Bacteria</taxon>
        <taxon>Bacillati</taxon>
        <taxon>Actinomycetota</taxon>
        <taxon>Actinomycetes</taxon>
        <taxon>Micrococcales</taxon>
        <taxon>Microbacteriaceae</taxon>
        <taxon>Microcella</taxon>
    </lineage>
</organism>